<accession>A0A4R6M779</accession>
<comment type="caution">
    <text evidence="8">The sequence shown here is derived from an EMBL/GenBank/DDBJ whole genome shotgun (WGS) entry which is preliminary data.</text>
</comment>
<dbReference type="Gene3D" id="1.10.3730.20">
    <property type="match status" value="1"/>
</dbReference>
<dbReference type="PANTHER" id="PTHR32322:SF2">
    <property type="entry name" value="EAMA DOMAIN-CONTAINING PROTEIN"/>
    <property type="match status" value="1"/>
</dbReference>
<keyword evidence="5 6" id="KW-0472">Membrane</keyword>
<dbReference type="InterPro" id="IPR000620">
    <property type="entry name" value="EamA_dom"/>
</dbReference>
<dbReference type="Proteomes" id="UP000294656">
    <property type="component" value="Unassembled WGS sequence"/>
</dbReference>
<feature type="domain" description="EamA" evidence="7">
    <location>
        <begin position="23"/>
        <end position="156"/>
    </location>
</feature>
<organism evidence="8 9">
    <name type="scientific">Marinomonas balearica</name>
    <dbReference type="NCBI Taxonomy" id="491947"/>
    <lineage>
        <taxon>Bacteria</taxon>
        <taxon>Pseudomonadati</taxon>
        <taxon>Pseudomonadota</taxon>
        <taxon>Gammaproteobacteria</taxon>
        <taxon>Oceanospirillales</taxon>
        <taxon>Oceanospirillaceae</taxon>
        <taxon>Marinomonas</taxon>
    </lineage>
</organism>
<proteinExistence type="inferred from homology"/>
<evidence type="ECO:0000256" key="2">
    <source>
        <dbReference type="ARBA" id="ARBA00007362"/>
    </source>
</evidence>
<evidence type="ECO:0000256" key="6">
    <source>
        <dbReference type="SAM" id="Phobius"/>
    </source>
</evidence>
<protein>
    <submittedName>
        <fullName evidence="8">EamA-like transporter family protein</fullName>
    </submittedName>
</protein>
<feature type="transmembrane region" description="Helical" evidence="6">
    <location>
        <begin position="198"/>
        <end position="219"/>
    </location>
</feature>
<sequence>MTTTASVQTPAHFTFASGWEFKLGIAASVFTTLIWSGFFIAMRAGATSALTSFDLALLRYGPAAVLLFPFFLKEWRRIMATPKILLLGILVGAGVPFFYLCSWGAAYSPASHAGLIITGMTPLFIALIAIVIFKEKFSKQKTVGVACIGLGITALLTLAFIGGNTEYWKGDLIFLIAAVFWTVFSVCFRMIGLPPLAIAGFLSLVSTVVLLMLYALGIVQSGFADTPVTFIVSQALIQSVCAGLLAGFSYGYAINKIGAERSSAIGSLAPVFVGLAAAPLLGEQLTQASLLGMILVCFGVLLASGIKIPMKTTRKQ</sequence>
<dbReference type="PANTHER" id="PTHR32322">
    <property type="entry name" value="INNER MEMBRANE TRANSPORTER"/>
    <property type="match status" value="1"/>
</dbReference>
<evidence type="ECO:0000256" key="1">
    <source>
        <dbReference type="ARBA" id="ARBA00004141"/>
    </source>
</evidence>
<dbReference type="InterPro" id="IPR050638">
    <property type="entry name" value="AA-Vitamin_Transporters"/>
</dbReference>
<comment type="subcellular location">
    <subcellularLocation>
        <location evidence="1">Membrane</location>
        <topology evidence="1">Multi-pass membrane protein</topology>
    </subcellularLocation>
</comment>
<feature type="transmembrane region" description="Helical" evidence="6">
    <location>
        <begin position="84"/>
        <end position="106"/>
    </location>
</feature>
<feature type="transmembrane region" description="Helical" evidence="6">
    <location>
        <begin position="231"/>
        <end position="252"/>
    </location>
</feature>
<reference evidence="8 9" key="1">
    <citation type="submission" date="2019-03" db="EMBL/GenBank/DDBJ databases">
        <title>Genomic Encyclopedia of Type Strains, Phase III (KMG-III): the genomes of soil and plant-associated and newly described type strains.</title>
        <authorList>
            <person name="Whitman W."/>
        </authorList>
    </citation>
    <scope>NUCLEOTIDE SEQUENCE [LARGE SCALE GENOMIC DNA]</scope>
    <source>
        <strain evidence="8 9">CECT 7378</strain>
    </source>
</reference>
<keyword evidence="9" id="KW-1185">Reference proteome</keyword>
<dbReference type="RefSeq" id="WP_133503846.1">
    <property type="nucleotide sequence ID" value="NZ_SNXC01000012.1"/>
</dbReference>
<feature type="transmembrane region" description="Helical" evidence="6">
    <location>
        <begin position="112"/>
        <end position="133"/>
    </location>
</feature>
<dbReference type="OrthoDB" id="8162550at2"/>
<name>A0A4R6M779_9GAMM</name>
<dbReference type="InterPro" id="IPR037185">
    <property type="entry name" value="EmrE-like"/>
</dbReference>
<dbReference type="EMBL" id="SNXC01000012">
    <property type="protein sequence ID" value="TDO97257.1"/>
    <property type="molecule type" value="Genomic_DNA"/>
</dbReference>
<evidence type="ECO:0000313" key="9">
    <source>
        <dbReference type="Proteomes" id="UP000294656"/>
    </source>
</evidence>
<evidence type="ECO:0000313" key="8">
    <source>
        <dbReference type="EMBL" id="TDO97257.1"/>
    </source>
</evidence>
<feature type="transmembrane region" description="Helical" evidence="6">
    <location>
        <begin position="142"/>
        <end position="161"/>
    </location>
</feature>
<feature type="transmembrane region" description="Helical" evidence="6">
    <location>
        <begin position="53"/>
        <end position="72"/>
    </location>
</feature>
<feature type="transmembrane region" description="Helical" evidence="6">
    <location>
        <begin position="264"/>
        <end position="282"/>
    </location>
</feature>
<dbReference type="GO" id="GO:0016020">
    <property type="term" value="C:membrane"/>
    <property type="evidence" value="ECO:0007669"/>
    <property type="project" value="UniProtKB-SubCell"/>
</dbReference>
<feature type="transmembrane region" description="Helical" evidence="6">
    <location>
        <begin position="288"/>
        <end position="306"/>
    </location>
</feature>
<evidence type="ECO:0000256" key="4">
    <source>
        <dbReference type="ARBA" id="ARBA00022989"/>
    </source>
</evidence>
<dbReference type="AlphaFoldDB" id="A0A4R6M779"/>
<feature type="domain" description="EamA" evidence="7">
    <location>
        <begin position="169"/>
        <end position="304"/>
    </location>
</feature>
<dbReference type="SUPFAM" id="SSF103481">
    <property type="entry name" value="Multidrug resistance efflux transporter EmrE"/>
    <property type="match status" value="2"/>
</dbReference>
<evidence type="ECO:0000259" key="7">
    <source>
        <dbReference type="Pfam" id="PF00892"/>
    </source>
</evidence>
<keyword evidence="3 6" id="KW-0812">Transmembrane</keyword>
<evidence type="ECO:0000256" key="5">
    <source>
        <dbReference type="ARBA" id="ARBA00023136"/>
    </source>
</evidence>
<evidence type="ECO:0000256" key="3">
    <source>
        <dbReference type="ARBA" id="ARBA00022692"/>
    </source>
</evidence>
<feature type="transmembrane region" description="Helical" evidence="6">
    <location>
        <begin position="21"/>
        <end position="41"/>
    </location>
</feature>
<keyword evidence="4 6" id="KW-1133">Transmembrane helix</keyword>
<feature type="transmembrane region" description="Helical" evidence="6">
    <location>
        <begin position="173"/>
        <end position="191"/>
    </location>
</feature>
<comment type="similarity">
    <text evidence="2">Belongs to the EamA transporter family.</text>
</comment>
<gene>
    <name evidence="8" type="ORF">DFP79_2074</name>
</gene>
<dbReference type="Pfam" id="PF00892">
    <property type="entry name" value="EamA"/>
    <property type="match status" value="2"/>
</dbReference>